<gene>
    <name evidence="2" type="primary">ORF218193</name>
</gene>
<feature type="non-terminal residue" evidence="2">
    <location>
        <position position="128"/>
    </location>
</feature>
<organism evidence="2">
    <name type="scientific">Arion vulgaris</name>
    <dbReference type="NCBI Taxonomy" id="1028688"/>
    <lineage>
        <taxon>Eukaryota</taxon>
        <taxon>Metazoa</taxon>
        <taxon>Spiralia</taxon>
        <taxon>Lophotrochozoa</taxon>
        <taxon>Mollusca</taxon>
        <taxon>Gastropoda</taxon>
        <taxon>Heterobranchia</taxon>
        <taxon>Euthyneura</taxon>
        <taxon>Panpulmonata</taxon>
        <taxon>Eupulmonata</taxon>
        <taxon>Stylommatophora</taxon>
        <taxon>Helicina</taxon>
        <taxon>Arionoidea</taxon>
        <taxon>Arionidae</taxon>
        <taxon>Arion</taxon>
    </lineage>
</organism>
<dbReference type="AlphaFoldDB" id="A0A0B7C0U1"/>
<dbReference type="EMBL" id="HACG01051380">
    <property type="protein sequence ID" value="CEK98251.1"/>
    <property type="molecule type" value="Transcribed_RNA"/>
</dbReference>
<sequence>SYSTLASDNDQVLPPSTTAFSYSISSVTDDEIDVDEILISPQVTTATSYDDECDNKHEDQSYGNKKLDSSLEFINGNDFTDHVHPRLSPWPEVDPADETAIKTFNNTETSFPSSHDNDSSSNMQDTTI</sequence>
<protein>
    <submittedName>
        <fullName evidence="2">Uncharacterized protein</fullName>
    </submittedName>
</protein>
<feature type="compositionally biased region" description="Polar residues" evidence="1">
    <location>
        <begin position="102"/>
        <end position="112"/>
    </location>
</feature>
<name>A0A0B7C0U1_9EUPU</name>
<reference evidence="2" key="1">
    <citation type="submission" date="2014-12" db="EMBL/GenBank/DDBJ databases">
        <title>Insight into the proteome of Arion vulgaris.</title>
        <authorList>
            <person name="Aradska J."/>
            <person name="Bulat T."/>
            <person name="Smidak R."/>
            <person name="Sarate P."/>
            <person name="Gangsoo J."/>
            <person name="Sialana F."/>
            <person name="Bilban M."/>
            <person name="Lubec G."/>
        </authorList>
    </citation>
    <scope>NUCLEOTIDE SEQUENCE</scope>
    <source>
        <tissue evidence="2">Skin</tissue>
    </source>
</reference>
<evidence type="ECO:0000256" key="1">
    <source>
        <dbReference type="SAM" id="MobiDB-lite"/>
    </source>
</evidence>
<accession>A0A0B7C0U1</accession>
<feature type="region of interest" description="Disordered" evidence="1">
    <location>
        <begin position="85"/>
        <end position="128"/>
    </location>
</feature>
<feature type="non-terminal residue" evidence="2">
    <location>
        <position position="1"/>
    </location>
</feature>
<evidence type="ECO:0000313" key="2">
    <source>
        <dbReference type="EMBL" id="CEK98251.1"/>
    </source>
</evidence>
<proteinExistence type="predicted"/>